<keyword evidence="7" id="KW-1185">Reference proteome</keyword>
<evidence type="ECO:0000256" key="2">
    <source>
        <dbReference type="ARBA" id="ARBA00022723"/>
    </source>
</evidence>
<evidence type="ECO:0000256" key="1">
    <source>
        <dbReference type="ARBA" id="ARBA00001947"/>
    </source>
</evidence>
<keyword evidence="3 6" id="KW-0378">Hydrolase</keyword>
<dbReference type="SUPFAM" id="SSF56281">
    <property type="entry name" value="Metallo-hydrolase/oxidoreductase"/>
    <property type="match status" value="1"/>
</dbReference>
<dbReference type="EMBL" id="CP058215">
    <property type="protein sequence ID" value="QLC49902.1"/>
    <property type="molecule type" value="Genomic_DNA"/>
</dbReference>
<dbReference type="Pfam" id="PF00753">
    <property type="entry name" value="Lactamase_B"/>
    <property type="match status" value="1"/>
</dbReference>
<dbReference type="KEGG" id="mzi:HWN40_06385"/>
<reference evidence="6 7" key="1">
    <citation type="submission" date="2020-06" db="EMBL/GenBank/DDBJ databases">
        <title>Methanolobus halotolerans sp. nov., isolated from a saline lake Tus in Siberia.</title>
        <authorList>
            <person name="Shen Y."/>
            <person name="Chen S.-C."/>
            <person name="Lai M.-C."/>
            <person name="Huang H.-H."/>
            <person name="Chiu H.-H."/>
            <person name="Tang S.-L."/>
            <person name="Rogozin D.Y."/>
            <person name="Degermendzhy A.G."/>
        </authorList>
    </citation>
    <scope>NUCLEOTIDE SEQUENCE [LARGE SCALE GENOMIC DNA]</scope>
    <source>
        <strain evidence="6 7">DSM 21339</strain>
    </source>
</reference>
<accession>A0A7D5I8P9</accession>
<dbReference type="Proteomes" id="UP000509594">
    <property type="component" value="Chromosome"/>
</dbReference>
<dbReference type="Gene3D" id="3.60.15.10">
    <property type="entry name" value="Ribonuclease Z/Hydroxyacylglutathione hydrolase-like"/>
    <property type="match status" value="1"/>
</dbReference>
<keyword evidence="4" id="KW-0862">Zinc</keyword>
<evidence type="ECO:0000256" key="4">
    <source>
        <dbReference type="ARBA" id="ARBA00022833"/>
    </source>
</evidence>
<keyword evidence="2" id="KW-0479">Metal-binding</keyword>
<dbReference type="SMART" id="SM00849">
    <property type="entry name" value="Lactamase_B"/>
    <property type="match status" value="1"/>
</dbReference>
<dbReference type="OrthoDB" id="197151at2157"/>
<feature type="domain" description="Metallo-beta-lactamase" evidence="5">
    <location>
        <begin position="1"/>
        <end position="193"/>
    </location>
</feature>
<dbReference type="PANTHER" id="PTHR46233:SF3">
    <property type="entry name" value="HYDROXYACYLGLUTATHIONE HYDROLASE GLOC"/>
    <property type="match status" value="1"/>
</dbReference>
<protein>
    <submittedName>
        <fullName evidence="6">MBL fold metallo-hydrolase</fullName>
    </submittedName>
</protein>
<dbReference type="AlphaFoldDB" id="A0A7D5I8P9"/>
<proteinExistence type="predicted"/>
<gene>
    <name evidence="6" type="ORF">HWN40_06385</name>
</gene>
<sequence>MSGREYTLLIDAGNKGKIPHLEEVLKKAELDFPDIDMIIITHSHYKHVGALAEIREKSRATVLAHRYEGDFLARGCTPFPEGTMICSKVINRIGGLFLSEKAQYTPVNADILIDGECELVAPGYSVKIIPTPGHTAGSVCVIINNESAFVGDTLFNAIPGSSVYPPFANDRKTLMESWERLLKTGCRIFYPGHGTAFSRGKLERSFEKKRLE</sequence>
<name>A0A7D5I8P9_9EURY</name>
<evidence type="ECO:0000256" key="3">
    <source>
        <dbReference type="ARBA" id="ARBA00022801"/>
    </source>
</evidence>
<dbReference type="InterPro" id="IPR051453">
    <property type="entry name" value="MBL_Glyoxalase_II"/>
</dbReference>
<evidence type="ECO:0000259" key="5">
    <source>
        <dbReference type="SMART" id="SM00849"/>
    </source>
</evidence>
<dbReference type="InterPro" id="IPR001279">
    <property type="entry name" value="Metallo-B-lactamas"/>
</dbReference>
<evidence type="ECO:0000313" key="6">
    <source>
        <dbReference type="EMBL" id="QLC49902.1"/>
    </source>
</evidence>
<dbReference type="GO" id="GO:0046872">
    <property type="term" value="F:metal ion binding"/>
    <property type="evidence" value="ECO:0007669"/>
    <property type="project" value="UniProtKB-KW"/>
</dbReference>
<evidence type="ECO:0000313" key="7">
    <source>
        <dbReference type="Proteomes" id="UP000509594"/>
    </source>
</evidence>
<dbReference type="PANTHER" id="PTHR46233">
    <property type="entry name" value="HYDROXYACYLGLUTATHIONE HYDROLASE GLOC"/>
    <property type="match status" value="1"/>
</dbReference>
<dbReference type="InterPro" id="IPR036866">
    <property type="entry name" value="RibonucZ/Hydroxyglut_hydro"/>
</dbReference>
<dbReference type="GO" id="GO:0016787">
    <property type="term" value="F:hydrolase activity"/>
    <property type="evidence" value="ECO:0007669"/>
    <property type="project" value="UniProtKB-KW"/>
</dbReference>
<organism evidence="6 7">
    <name type="scientific">Methanolobus zinderi</name>
    <dbReference type="NCBI Taxonomy" id="536044"/>
    <lineage>
        <taxon>Archaea</taxon>
        <taxon>Methanobacteriati</taxon>
        <taxon>Methanobacteriota</taxon>
        <taxon>Stenosarchaea group</taxon>
        <taxon>Methanomicrobia</taxon>
        <taxon>Methanosarcinales</taxon>
        <taxon>Methanosarcinaceae</taxon>
        <taxon>Methanolobus</taxon>
    </lineage>
</organism>
<comment type="cofactor">
    <cofactor evidence="1">
        <name>Zn(2+)</name>
        <dbReference type="ChEBI" id="CHEBI:29105"/>
    </cofactor>
</comment>